<dbReference type="AlphaFoldDB" id="A0A7J7SMK5"/>
<proteinExistence type="predicted"/>
<evidence type="ECO:0000313" key="2">
    <source>
        <dbReference type="EMBL" id="KAF6289672.1"/>
    </source>
</evidence>
<evidence type="ECO:0000313" key="3">
    <source>
        <dbReference type="Proteomes" id="UP000558488"/>
    </source>
</evidence>
<dbReference type="PANTHER" id="PTHR28333">
    <property type="entry name" value="NUCLEAR FRAGILE X MENTAL RETARDATION-INTERACTING PROTEIN 2"/>
    <property type="match status" value="1"/>
</dbReference>
<protein>
    <submittedName>
        <fullName evidence="2">Nuclear FMR1 interacting protein 2</fullName>
    </submittedName>
</protein>
<gene>
    <name evidence="2" type="ORF">mPipKuh1_012683</name>
</gene>
<dbReference type="GO" id="GO:0010494">
    <property type="term" value="C:cytoplasmic stress granule"/>
    <property type="evidence" value="ECO:0007669"/>
    <property type="project" value="TreeGrafter"/>
</dbReference>
<organism evidence="2 3">
    <name type="scientific">Pipistrellus kuhlii</name>
    <name type="common">Kuhl's pipistrelle</name>
    <dbReference type="NCBI Taxonomy" id="59472"/>
    <lineage>
        <taxon>Eukaryota</taxon>
        <taxon>Metazoa</taxon>
        <taxon>Chordata</taxon>
        <taxon>Craniata</taxon>
        <taxon>Vertebrata</taxon>
        <taxon>Euteleostomi</taxon>
        <taxon>Mammalia</taxon>
        <taxon>Eutheria</taxon>
        <taxon>Laurasiatheria</taxon>
        <taxon>Chiroptera</taxon>
        <taxon>Yangochiroptera</taxon>
        <taxon>Vespertilionidae</taxon>
        <taxon>Pipistrellus</taxon>
    </lineage>
</organism>
<dbReference type="Proteomes" id="UP000558488">
    <property type="component" value="Unassembled WGS sequence"/>
</dbReference>
<evidence type="ECO:0000256" key="1">
    <source>
        <dbReference type="SAM" id="MobiDB-lite"/>
    </source>
</evidence>
<sequence>MEEKPGQPQPQHHHSHHHPHHHPHPQQQQQQQPPPHHHHHYYFYNHSHSHNHHHHHHHQQPHQYLQHGTEGSPRAQPKPLRHEQKHALQQHQETPKKKTEMESVWNLQKQDPKRIITYNEAMDSPDQ</sequence>
<keyword evidence="3" id="KW-1185">Reference proteome</keyword>
<dbReference type="EMBL" id="JACAGB010000039">
    <property type="protein sequence ID" value="KAF6289672.1"/>
    <property type="molecule type" value="Genomic_DNA"/>
</dbReference>
<dbReference type="GO" id="GO:0005654">
    <property type="term" value="C:nucleoplasm"/>
    <property type="evidence" value="ECO:0007669"/>
    <property type="project" value="TreeGrafter"/>
</dbReference>
<dbReference type="PANTHER" id="PTHR28333:SF2">
    <property type="entry name" value="FMR1-INTERACTING PROTEIN NUFIP2"/>
    <property type="match status" value="1"/>
</dbReference>
<feature type="compositionally biased region" description="Basic residues" evidence="1">
    <location>
        <begin position="35"/>
        <end position="60"/>
    </location>
</feature>
<name>A0A7J7SMK5_PIPKU</name>
<comment type="caution">
    <text evidence="2">The sequence shown here is derived from an EMBL/GenBank/DDBJ whole genome shotgun (WGS) entry which is preliminary data.</text>
</comment>
<reference evidence="2 3" key="1">
    <citation type="journal article" date="2020" name="Nature">
        <title>Six reference-quality genomes reveal evolution of bat adaptations.</title>
        <authorList>
            <person name="Jebb D."/>
            <person name="Huang Z."/>
            <person name="Pippel M."/>
            <person name="Hughes G.M."/>
            <person name="Lavrichenko K."/>
            <person name="Devanna P."/>
            <person name="Winkler S."/>
            <person name="Jermiin L.S."/>
            <person name="Skirmuntt E.C."/>
            <person name="Katzourakis A."/>
            <person name="Burkitt-Gray L."/>
            <person name="Ray D.A."/>
            <person name="Sullivan K.A.M."/>
            <person name="Roscito J.G."/>
            <person name="Kirilenko B.M."/>
            <person name="Davalos L.M."/>
            <person name="Corthals A.P."/>
            <person name="Power M.L."/>
            <person name="Jones G."/>
            <person name="Ransome R.D."/>
            <person name="Dechmann D.K.N."/>
            <person name="Locatelli A.G."/>
            <person name="Puechmaille S.J."/>
            <person name="Fedrigo O."/>
            <person name="Jarvis E.D."/>
            <person name="Hiller M."/>
            <person name="Vernes S.C."/>
            <person name="Myers E.W."/>
            <person name="Teeling E.C."/>
        </authorList>
    </citation>
    <scope>NUCLEOTIDE SEQUENCE [LARGE SCALE GENOMIC DNA]</scope>
    <source>
        <strain evidence="2">MPipKuh1</strain>
        <tissue evidence="2">Flight muscle</tissue>
    </source>
</reference>
<accession>A0A7J7SMK5</accession>
<feature type="compositionally biased region" description="Basic residues" evidence="1">
    <location>
        <begin position="11"/>
        <end position="24"/>
    </location>
</feature>
<dbReference type="GO" id="GO:0003723">
    <property type="term" value="F:RNA binding"/>
    <property type="evidence" value="ECO:0007669"/>
    <property type="project" value="InterPro"/>
</dbReference>
<dbReference type="InterPro" id="IPR032747">
    <property type="entry name" value="NUFIP2"/>
</dbReference>
<feature type="region of interest" description="Disordered" evidence="1">
    <location>
        <begin position="1"/>
        <end position="127"/>
    </location>
</feature>